<protein>
    <submittedName>
        <fullName evidence="5">Myo-inositol 2-dehydrogenase</fullName>
        <ecNumber evidence="5">1.1.1.18</ecNumber>
    </submittedName>
</protein>
<feature type="domain" description="GFO/IDH/MocA-like oxidoreductase" evidence="4">
    <location>
        <begin position="149"/>
        <end position="259"/>
    </location>
</feature>
<reference evidence="5 6" key="2">
    <citation type="journal article" date="2014" name="PLoS ONE">
        <title>Evolution of mitochondria reconstructed from the energy metabolism of living bacteria.</title>
        <authorList>
            <person name="Degli Esposti M."/>
            <person name="Chouaia B."/>
            <person name="Comandatore F."/>
            <person name="Crotti E."/>
            <person name="Sassera D."/>
            <person name="Lievens P.M."/>
            <person name="Daffonchio D."/>
            <person name="Bandi C."/>
        </authorList>
    </citation>
    <scope>NUCLEOTIDE SEQUENCE [LARGE SCALE GENOMIC DNA]</scope>
    <source>
        <strain evidence="5 6">SF2.1</strain>
    </source>
</reference>
<dbReference type="RefSeq" id="WP_023979639.1">
    <property type="nucleotide sequence ID" value="NZ_CBLX010000004.1"/>
</dbReference>
<dbReference type="PANTHER" id="PTHR22604:SF105">
    <property type="entry name" value="TRANS-1,2-DIHYDROBENZENE-1,2-DIOL DEHYDROGENASE"/>
    <property type="match status" value="1"/>
</dbReference>
<dbReference type="EC" id="1.1.1.18" evidence="5"/>
<dbReference type="Gene3D" id="3.40.50.720">
    <property type="entry name" value="NAD(P)-binding Rossmann-like Domain"/>
    <property type="match status" value="1"/>
</dbReference>
<dbReference type="Pfam" id="PF01408">
    <property type="entry name" value="GFO_IDH_MocA"/>
    <property type="match status" value="1"/>
</dbReference>
<dbReference type="GO" id="GO:0000166">
    <property type="term" value="F:nucleotide binding"/>
    <property type="evidence" value="ECO:0007669"/>
    <property type="project" value="InterPro"/>
</dbReference>
<dbReference type="Proteomes" id="UP000027583">
    <property type="component" value="Unassembled WGS sequence"/>
</dbReference>
<evidence type="ECO:0000259" key="3">
    <source>
        <dbReference type="Pfam" id="PF01408"/>
    </source>
</evidence>
<proteinExistence type="inferred from homology"/>
<comment type="caution">
    <text evidence="5">The sequence shown here is derived from an EMBL/GenBank/DDBJ whole genome shotgun (WGS) entry which is preliminary data.</text>
</comment>
<evidence type="ECO:0000256" key="1">
    <source>
        <dbReference type="ARBA" id="ARBA00010928"/>
    </source>
</evidence>
<organism evidence="5 6">
    <name type="scientific">Asaia bogorensis</name>
    <dbReference type="NCBI Taxonomy" id="91915"/>
    <lineage>
        <taxon>Bacteria</taxon>
        <taxon>Pseudomonadati</taxon>
        <taxon>Pseudomonadota</taxon>
        <taxon>Alphaproteobacteria</taxon>
        <taxon>Acetobacterales</taxon>
        <taxon>Acetobacteraceae</taxon>
        <taxon>Asaia</taxon>
    </lineage>
</organism>
<reference evidence="5 6" key="1">
    <citation type="journal article" date="2014" name="Genome Biol. Evol.">
        <title>Acetic acid bacteria genomes reveal functional traits for adaptation to life in insect guts.</title>
        <authorList>
            <person name="Chouaia B."/>
            <person name="Gaiarsa S."/>
            <person name="Crotti E."/>
            <person name="Comandatore F."/>
            <person name="Degli Esposti M."/>
            <person name="Ricci I."/>
            <person name="Alma A."/>
            <person name="Favia G."/>
            <person name="Bandi C."/>
            <person name="Daffonchio D."/>
        </authorList>
    </citation>
    <scope>NUCLEOTIDE SEQUENCE [LARGE SCALE GENOMIC DNA]</scope>
    <source>
        <strain evidence="5 6">SF2.1</strain>
    </source>
</reference>
<gene>
    <name evidence="5" type="ORF">ASAP_0679</name>
</gene>
<dbReference type="GO" id="GO:0050112">
    <property type="term" value="F:inositol 2-dehydrogenase (NAD+) activity"/>
    <property type="evidence" value="ECO:0007669"/>
    <property type="project" value="UniProtKB-EC"/>
</dbReference>
<dbReference type="EMBL" id="CBLX010000004">
    <property type="protein sequence ID" value="CDG38724.1"/>
    <property type="molecule type" value="Genomic_DNA"/>
</dbReference>
<accession>A0A060QC89</accession>
<keyword evidence="2 5" id="KW-0560">Oxidoreductase</keyword>
<dbReference type="InterPro" id="IPR000683">
    <property type="entry name" value="Gfo/Idh/MocA-like_OxRdtase_N"/>
</dbReference>
<evidence type="ECO:0000313" key="6">
    <source>
        <dbReference type="Proteomes" id="UP000027583"/>
    </source>
</evidence>
<dbReference type="Gene3D" id="3.30.360.10">
    <property type="entry name" value="Dihydrodipicolinate Reductase, domain 2"/>
    <property type="match status" value="1"/>
</dbReference>
<dbReference type="SUPFAM" id="SSF51735">
    <property type="entry name" value="NAD(P)-binding Rossmann-fold domains"/>
    <property type="match status" value="1"/>
</dbReference>
<dbReference type="eggNOG" id="COG0673">
    <property type="taxonomic scope" value="Bacteria"/>
</dbReference>
<dbReference type="InterPro" id="IPR050984">
    <property type="entry name" value="Gfo/Idh/MocA_domain"/>
</dbReference>
<comment type="similarity">
    <text evidence="1">Belongs to the Gfo/Idh/MocA family.</text>
</comment>
<dbReference type="PANTHER" id="PTHR22604">
    <property type="entry name" value="OXIDOREDUCTASES"/>
    <property type="match status" value="1"/>
</dbReference>
<name>A0A060QC89_9PROT</name>
<dbReference type="InterPro" id="IPR036291">
    <property type="entry name" value="NAD(P)-bd_dom_sf"/>
</dbReference>
<dbReference type="AlphaFoldDB" id="A0A060QC89"/>
<dbReference type="InterPro" id="IPR055170">
    <property type="entry name" value="GFO_IDH_MocA-like_dom"/>
</dbReference>
<evidence type="ECO:0000256" key="2">
    <source>
        <dbReference type="ARBA" id="ARBA00023002"/>
    </source>
</evidence>
<feature type="domain" description="Gfo/Idh/MocA-like oxidoreductase N-terminal" evidence="3">
    <location>
        <begin position="21"/>
        <end position="137"/>
    </location>
</feature>
<evidence type="ECO:0000313" key="5">
    <source>
        <dbReference type="EMBL" id="CDG38724.1"/>
    </source>
</evidence>
<sequence>MTFPSRLPDADRLDPASVPSLRWGVVGPGWIAERFVRSVQRFTRQKIVGIESRNGDRAAAFARQFDIPHAFDGAMSAHPEIDALYIATPHPFHAAMARHGLEAGKPVLVEKPICVSAEETADLIECARKHDVFLMEAYWTDFLPKFSVLRKTLADGLIGDITTVLADHGEFFPPDHRIMRADLGGGPMLDLGTYVVGLATGVLGRPDHVVAQSVPAASGVDGQTGMVLHYESGAQAVLHTTLLSHTPCEATIGGRRGMITLPGKFYTPGPFTVTANDLKTRLVFEEPCSSYDGLHYQAEHMAWCIGQGLRESPIRPLSASFMAMETMDRVRIAGRETR</sequence>
<dbReference type="SUPFAM" id="SSF55347">
    <property type="entry name" value="Glyceraldehyde-3-phosphate dehydrogenase-like, C-terminal domain"/>
    <property type="match status" value="1"/>
</dbReference>
<evidence type="ECO:0000259" key="4">
    <source>
        <dbReference type="Pfam" id="PF22725"/>
    </source>
</evidence>
<dbReference type="Pfam" id="PF22725">
    <property type="entry name" value="GFO_IDH_MocA_C3"/>
    <property type="match status" value="1"/>
</dbReference>